<dbReference type="RefSeq" id="WP_147104615.1">
    <property type="nucleotide sequence ID" value="NZ_BJVJ01000012.1"/>
</dbReference>
<proteinExistence type="predicted"/>
<dbReference type="EMBL" id="BJVJ01000012">
    <property type="protein sequence ID" value="GEL22762.1"/>
    <property type="molecule type" value="Genomic_DNA"/>
</dbReference>
<protein>
    <submittedName>
        <fullName evidence="1">Uncharacterized protein</fullName>
    </submittedName>
</protein>
<dbReference type="AlphaFoldDB" id="A0A511DD89"/>
<organism evidence="1 2">
    <name type="scientific">Pseudonocardia sulfidoxydans NBRC 16205</name>
    <dbReference type="NCBI Taxonomy" id="1223511"/>
    <lineage>
        <taxon>Bacteria</taxon>
        <taxon>Bacillati</taxon>
        <taxon>Actinomycetota</taxon>
        <taxon>Actinomycetes</taxon>
        <taxon>Pseudonocardiales</taxon>
        <taxon>Pseudonocardiaceae</taxon>
        <taxon>Pseudonocardia</taxon>
    </lineage>
</organism>
<gene>
    <name evidence="1" type="ORF">PSU4_17160</name>
</gene>
<accession>A0A511DD89</accession>
<sequence length="138" mass="13872">MGTDTLTGVTTSTSVYRFDVACDGGTVGHHLLVGDPIPAGAVVVDALARVERKFVSAEPPQARSPLRLAVVVGGGVLLPPVGTGALASPGQVLRSELPARARVLVGNGERPAAAVEGSVGFSAGGLLLVVSWVELPDV</sequence>
<dbReference type="Proteomes" id="UP000321685">
    <property type="component" value="Unassembled WGS sequence"/>
</dbReference>
<reference evidence="1 2" key="1">
    <citation type="submission" date="2019-07" db="EMBL/GenBank/DDBJ databases">
        <title>Whole genome shotgun sequence of Pseudonocardia sulfidoxydans NBRC 16205.</title>
        <authorList>
            <person name="Hosoyama A."/>
            <person name="Uohara A."/>
            <person name="Ohji S."/>
            <person name="Ichikawa N."/>
        </authorList>
    </citation>
    <scope>NUCLEOTIDE SEQUENCE [LARGE SCALE GENOMIC DNA]</scope>
    <source>
        <strain evidence="1 2">NBRC 16205</strain>
    </source>
</reference>
<comment type="caution">
    <text evidence="1">The sequence shown here is derived from an EMBL/GenBank/DDBJ whole genome shotgun (WGS) entry which is preliminary data.</text>
</comment>
<dbReference type="OrthoDB" id="9941817at2"/>
<evidence type="ECO:0000313" key="1">
    <source>
        <dbReference type="EMBL" id="GEL22762.1"/>
    </source>
</evidence>
<keyword evidence="2" id="KW-1185">Reference proteome</keyword>
<evidence type="ECO:0000313" key="2">
    <source>
        <dbReference type="Proteomes" id="UP000321685"/>
    </source>
</evidence>
<name>A0A511DD89_9PSEU</name>